<dbReference type="GO" id="GO:0043952">
    <property type="term" value="P:protein transport by the Sec complex"/>
    <property type="evidence" value="ECO:0007669"/>
    <property type="project" value="UniProtKB-UniRule"/>
</dbReference>
<evidence type="ECO:0000256" key="5">
    <source>
        <dbReference type="ARBA" id="ARBA00022927"/>
    </source>
</evidence>
<evidence type="ECO:0000256" key="11">
    <source>
        <dbReference type="RuleBase" id="RU004349"/>
    </source>
</evidence>
<dbReference type="RefSeq" id="WP_133629188.1">
    <property type="nucleotide sequence ID" value="NZ_SOAZ01000029.1"/>
</dbReference>
<dbReference type="PROSITE" id="PS00756">
    <property type="entry name" value="SECY_2"/>
    <property type="match status" value="1"/>
</dbReference>
<keyword evidence="10" id="KW-1003">Cell membrane</keyword>
<sequence length="425" mass="46316">MLKTLRNAFKVPDLRKRLFITLALLAVFRAGVFIPVPGVNTDAVAKIADQGLLFGFLDMISGGAFRYFGIFALGVTPYINSSIIMSLLQIAIPRLEQLSKEGEDGRRKIAEYTRYGTILFAVIQAFSIGIYLRNSGALVSNSVWQVIIIIITLTAGTTFVMWLGERITESGVGNGTSLIIFSGILARIPAMVGGLITLVRGGGLDPMTALLFAAFAVLMIAGVVAMDLGERRIPVQYAQRRIGLKSYGGQSTHIPINVNSAGVIAIIFALSVLQFPLIITQLAFKPGHPVRTLFESGWLSSQYPIYPVVYVFLIIFFTWFYTSVTFKPDEVAENLQKNGGFIPGLRPGKPTEEYLTRVLSKMTIIGGAFASIVAIFPIIAGMINRNLGNIQFGGTAVLIVVGVALEINKQLKAQLVMRHYEGFLK</sequence>
<keyword evidence="5 10" id="KW-0653">Protein transport</keyword>
<comment type="similarity">
    <text evidence="2 10 11">Belongs to the SecY/SEC61-alpha family.</text>
</comment>
<evidence type="ECO:0000256" key="2">
    <source>
        <dbReference type="ARBA" id="ARBA00005751"/>
    </source>
</evidence>
<feature type="transmembrane region" description="Helical" evidence="10">
    <location>
        <begin position="389"/>
        <end position="408"/>
    </location>
</feature>
<evidence type="ECO:0000256" key="9">
    <source>
        <dbReference type="ARBA" id="ARBA00039733"/>
    </source>
</evidence>
<dbReference type="OrthoDB" id="9809248at2"/>
<keyword evidence="6 10" id="KW-1133">Transmembrane helix</keyword>
<dbReference type="PRINTS" id="PR00303">
    <property type="entry name" value="SECYTRNLCASE"/>
</dbReference>
<comment type="caution">
    <text evidence="10">Lacks conserved residue(s) required for the propagation of feature annotation.</text>
</comment>
<feature type="transmembrane region" description="Helical" evidence="10">
    <location>
        <begin position="364"/>
        <end position="383"/>
    </location>
</feature>
<keyword evidence="3 10" id="KW-0813">Transport</keyword>
<feature type="transmembrane region" description="Helical" evidence="10">
    <location>
        <begin position="144"/>
        <end position="164"/>
    </location>
</feature>
<dbReference type="EMBL" id="SOAZ01000029">
    <property type="protein sequence ID" value="TDT50414.1"/>
    <property type="molecule type" value="Genomic_DNA"/>
</dbReference>
<dbReference type="NCBIfam" id="TIGR00967">
    <property type="entry name" value="3a0501s007"/>
    <property type="match status" value="1"/>
</dbReference>
<evidence type="ECO:0000256" key="7">
    <source>
        <dbReference type="ARBA" id="ARBA00023010"/>
    </source>
</evidence>
<evidence type="ECO:0000313" key="12">
    <source>
        <dbReference type="EMBL" id="TDT50414.1"/>
    </source>
</evidence>
<dbReference type="AlphaFoldDB" id="A0A4R7KAI7"/>
<keyword evidence="8 10" id="KW-0472">Membrane</keyword>
<comment type="caution">
    <text evidence="12">The sequence shown here is derived from an EMBL/GenBank/DDBJ whole genome shotgun (WGS) entry which is preliminary data.</text>
</comment>
<evidence type="ECO:0000256" key="8">
    <source>
        <dbReference type="ARBA" id="ARBA00023136"/>
    </source>
</evidence>
<keyword evidence="7 10" id="KW-0811">Translocation</keyword>
<evidence type="ECO:0000256" key="1">
    <source>
        <dbReference type="ARBA" id="ARBA00004141"/>
    </source>
</evidence>
<feature type="transmembrane region" description="Helical" evidence="10">
    <location>
        <begin position="210"/>
        <end position="229"/>
    </location>
</feature>
<dbReference type="PIRSF" id="PIRSF004557">
    <property type="entry name" value="SecY"/>
    <property type="match status" value="1"/>
</dbReference>
<reference evidence="12 13" key="1">
    <citation type="submission" date="2019-03" db="EMBL/GenBank/DDBJ databases">
        <title>Genomic Encyclopedia of Type Strains, Phase IV (KMG-IV): sequencing the most valuable type-strain genomes for metagenomic binning, comparative biology and taxonomic classification.</title>
        <authorList>
            <person name="Goeker M."/>
        </authorList>
    </citation>
    <scope>NUCLEOTIDE SEQUENCE [LARGE SCALE GENOMIC DNA]</scope>
    <source>
        <strain evidence="12 13">DSM 24455</strain>
    </source>
</reference>
<dbReference type="PANTHER" id="PTHR10906">
    <property type="entry name" value="SECY/SEC61-ALPHA FAMILY MEMBER"/>
    <property type="match status" value="1"/>
</dbReference>
<evidence type="ECO:0000256" key="6">
    <source>
        <dbReference type="ARBA" id="ARBA00022989"/>
    </source>
</evidence>
<dbReference type="FunFam" id="1.10.3370.10:FF:000001">
    <property type="entry name" value="Preprotein translocase subunit SecY"/>
    <property type="match status" value="1"/>
</dbReference>
<accession>A0A4R7KAI7</accession>
<feature type="transmembrane region" description="Helical" evidence="10">
    <location>
        <begin position="261"/>
        <end position="284"/>
    </location>
</feature>
<dbReference type="SUPFAM" id="SSF103491">
    <property type="entry name" value="Preprotein translocase SecY subunit"/>
    <property type="match status" value="1"/>
</dbReference>
<organism evidence="12 13">
    <name type="scientific">Fonticella tunisiensis</name>
    <dbReference type="NCBI Taxonomy" id="1096341"/>
    <lineage>
        <taxon>Bacteria</taxon>
        <taxon>Bacillati</taxon>
        <taxon>Bacillota</taxon>
        <taxon>Clostridia</taxon>
        <taxon>Eubacteriales</taxon>
        <taxon>Clostridiaceae</taxon>
        <taxon>Fonticella</taxon>
    </lineage>
</organism>
<dbReference type="InterPro" id="IPR023201">
    <property type="entry name" value="SecY_dom_sf"/>
</dbReference>
<comment type="subcellular location">
    <subcellularLocation>
        <location evidence="10">Cell membrane</location>
        <topology evidence="10">Multi-pass membrane protein</topology>
    </subcellularLocation>
    <subcellularLocation>
        <location evidence="1">Membrane</location>
        <topology evidence="1">Multi-pass membrane protein</topology>
    </subcellularLocation>
</comment>
<comment type="subunit">
    <text evidence="10">Component of the Sec protein translocase complex. Heterotrimer consisting of SecY, SecE and SecG subunits. The heterotrimers can form oligomers, although 1 heterotrimer is thought to be able to translocate proteins. Interacts with the ribosome. Interacts with SecDF, and other proteins may be involved. Interacts with SecA.</text>
</comment>
<evidence type="ECO:0000313" key="13">
    <source>
        <dbReference type="Proteomes" id="UP000295325"/>
    </source>
</evidence>
<dbReference type="InterPro" id="IPR026593">
    <property type="entry name" value="SecY"/>
</dbReference>
<dbReference type="GO" id="GO:0006605">
    <property type="term" value="P:protein targeting"/>
    <property type="evidence" value="ECO:0007669"/>
    <property type="project" value="UniProtKB-UniRule"/>
</dbReference>
<feature type="transmembrane region" description="Helical" evidence="10">
    <location>
        <begin position="176"/>
        <end position="198"/>
    </location>
</feature>
<dbReference type="Pfam" id="PF00344">
    <property type="entry name" value="SecY"/>
    <property type="match status" value="1"/>
</dbReference>
<evidence type="ECO:0000256" key="3">
    <source>
        <dbReference type="ARBA" id="ARBA00022448"/>
    </source>
</evidence>
<dbReference type="GO" id="GO:0005886">
    <property type="term" value="C:plasma membrane"/>
    <property type="evidence" value="ECO:0007669"/>
    <property type="project" value="UniProtKB-SubCell"/>
</dbReference>
<name>A0A4R7KAI7_9CLOT</name>
<comment type="function">
    <text evidence="10">The central subunit of the protein translocation channel SecYEG. Consists of two halves formed by TMs 1-5 and 6-10. These two domains form a lateral gate at the front which open onto the bilayer between TMs 2 and 7, and are clamped together by SecE at the back. The channel is closed by both a pore ring composed of hydrophobic SecY resides and a short helix (helix 2A) on the extracellular side of the membrane which forms a plug. The plug probably moves laterally to allow the channel to open. The ring and the pore may move independently.</text>
</comment>
<dbReference type="Gene3D" id="1.10.3370.10">
    <property type="entry name" value="SecY subunit domain"/>
    <property type="match status" value="1"/>
</dbReference>
<feature type="transmembrane region" description="Helical" evidence="10">
    <location>
        <begin position="304"/>
        <end position="322"/>
    </location>
</feature>
<keyword evidence="13" id="KW-1185">Reference proteome</keyword>
<dbReference type="Proteomes" id="UP000295325">
    <property type="component" value="Unassembled WGS sequence"/>
</dbReference>
<dbReference type="InterPro" id="IPR002208">
    <property type="entry name" value="SecY/SEC61-alpha"/>
</dbReference>
<dbReference type="GO" id="GO:0065002">
    <property type="term" value="P:intracellular protein transmembrane transport"/>
    <property type="evidence" value="ECO:0007669"/>
    <property type="project" value="UniProtKB-UniRule"/>
</dbReference>
<gene>
    <name evidence="10" type="primary">secY</name>
    <name evidence="12" type="ORF">EDD71_12929</name>
</gene>
<feature type="transmembrane region" description="Helical" evidence="10">
    <location>
        <begin position="112"/>
        <end position="132"/>
    </location>
</feature>
<evidence type="ECO:0000256" key="4">
    <source>
        <dbReference type="ARBA" id="ARBA00022692"/>
    </source>
</evidence>
<evidence type="ECO:0000256" key="10">
    <source>
        <dbReference type="HAMAP-Rule" id="MF_01465"/>
    </source>
</evidence>
<dbReference type="InterPro" id="IPR030659">
    <property type="entry name" value="SecY_CS"/>
</dbReference>
<protein>
    <recommendedName>
        <fullName evidence="9 10">Protein translocase subunit SecY</fullName>
    </recommendedName>
</protein>
<dbReference type="HAMAP" id="MF_01465">
    <property type="entry name" value="SecY"/>
    <property type="match status" value="1"/>
</dbReference>
<keyword evidence="4 10" id="KW-0812">Transmembrane</keyword>
<proteinExistence type="inferred from homology"/>
<feature type="transmembrane region" description="Helical" evidence="10">
    <location>
        <begin position="65"/>
        <end position="91"/>
    </location>
</feature>